<dbReference type="GO" id="GO:0008654">
    <property type="term" value="P:phospholipid biosynthetic process"/>
    <property type="evidence" value="ECO:0007669"/>
    <property type="project" value="UniProtKB-KW"/>
</dbReference>
<feature type="binding site" evidence="17">
    <location>
        <position position="78"/>
    </location>
    <ligand>
        <name>ATP</name>
        <dbReference type="ChEBI" id="CHEBI:30616"/>
    </ligand>
</feature>
<evidence type="ECO:0000256" key="10">
    <source>
        <dbReference type="ARBA" id="ARBA00022989"/>
    </source>
</evidence>
<feature type="transmembrane region" description="Helical" evidence="19">
    <location>
        <begin position="33"/>
        <end position="51"/>
    </location>
</feature>
<keyword evidence="5" id="KW-0808">Transferase</keyword>
<comment type="similarity">
    <text evidence="2">Belongs to the bacterial diacylglycerol kinase family.</text>
</comment>
<feature type="binding site" evidence="17">
    <location>
        <position position="30"/>
    </location>
    <ligand>
        <name>ATP</name>
        <dbReference type="ChEBI" id="CHEBI:30616"/>
    </ligand>
</feature>
<keyword evidence="10 19" id="KW-1133">Transmembrane helix</keyword>
<dbReference type="Proteomes" id="UP000428260">
    <property type="component" value="Chromosome"/>
</dbReference>
<name>A0A6I6JX24_9BACT</name>
<dbReference type="GO" id="GO:0016301">
    <property type="term" value="F:kinase activity"/>
    <property type="evidence" value="ECO:0007669"/>
    <property type="project" value="UniProtKB-KW"/>
</dbReference>
<evidence type="ECO:0000256" key="17">
    <source>
        <dbReference type="PIRSR" id="PIRSR600829-3"/>
    </source>
</evidence>
<evidence type="ECO:0000256" key="2">
    <source>
        <dbReference type="ARBA" id="ARBA00005967"/>
    </source>
</evidence>
<keyword evidence="21" id="KW-1185">Reference proteome</keyword>
<evidence type="ECO:0000256" key="5">
    <source>
        <dbReference type="ARBA" id="ARBA00022679"/>
    </source>
</evidence>
<keyword evidence="3" id="KW-1003">Cell membrane</keyword>
<keyword evidence="18" id="KW-0460">Magnesium</keyword>
<evidence type="ECO:0000256" key="16">
    <source>
        <dbReference type="PIRSR" id="PIRSR600829-2"/>
    </source>
</evidence>
<evidence type="ECO:0000256" key="3">
    <source>
        <dbReference type="ARBA" id="ARBA00022475"/>
    </source>
</evidence>
<evidence type="ECO:0000256" key="9">
    <source>
        <dbReference type="ARBA" id="ARBA00022840"/>
    </source>
</evidence>
<keyword evidence="18" id="KW-0479">Metal-binding</keyword>
<evidence type="ECO:0000256" key="6">
    <source>
        <dbReference type="ARBA" id="ARBA00022692"/>
    </source>
</evidence>
<dbReference type="InterPro" id="IPR036945">
    <property type="entry name" value="DAGK_sf"/>
</dbReference>
<dbReference type="KEGG" id="mcos:GM418_26850"/>
<evidence type="ECO:0000256" key="18">
    <source>
        <dbReference type="PIRSR" id="PIRSR600829-4"/>
    </source>
</evidence>
<evidence type="ECO:0000256" key="11">
    <source>
        <dbReference type="ARBA" id="ARBA00023098"/>
    </source>
</evidence>
<dbReference type="Gene3D" id="1.10.287.3610">
    <property type="match status" value="1"/>
</dbReference>
<evidence type="ECO:0000256" key="7">
    <source>
        <dbReference type="ARBA" id="ARBA00022741"/>
    </source>
</evidence>
<dbReference type="GO" id="GO:0005524">
    <property type="term" value="F:ATP binding"/>
    <property type="evidence" value="ECO:0007669"/>
    <property type="project" value="UniProtKB-KW"/>
</dbReference>
<feature type="transmembrane region" description="Helical" evidence="19">
    <location>
        <begin position="57"/>
        <end position="77"/>
    </location>
</feature>
<keyword evidence="12 19" id="KW-0472">Membrane</keyword>
<dbReference type="Pfam" id="PF01219">
    <property type="entry name" value="DAGK_prokar"/>
    <property type="match status" value="1"/>
</dbReference>
<keyword evidence="14" id="KW-1208">Phospholipid metabolism</keyword>
<feature type="active site" description="Proton acceptor" evidence="15">
    <location>
        <position position="71"/>
    </location>
</feature>
<reference evidence="20 21" key="1">
    <citation type="submission" date="2019-11" db="EMBL/GenBank/DDBJ databases">
        <authorList>
            <person name="Zheng R.K."/>
            <person name="Sun C.M."/>
        </authorList>
    </citation>
    <scope>NUCLEOTIDE SEQUENCE [LARGE SCALE GENOMIC DNA]</scope>
    <source>
        <strain evidence="20 21">WC007</strain>
    </source>
</reference>
<gene>
    <name evidence="20" type="ORF">GM418_26850</name>
</gene>
<feature type="binding site" evidence="16">
    <location>
        <position position="71"/>
    </location>
    <ligand>
        <name>substrate</name>
    </ligand>
</feature>
<dbReference type="CDD" id="cd14265">
    <property type="entry name" value="UDPK_IM_like"/>
    <property type="match status" value="1"/>
</dbReference>
<keyword evidence="9 17" id="KW-0067">ATP-binding</keyword>
<keyword evidence="8 20" id="KW-0418">Kinase</keyword>
<comment type="subcellular location">
    <subcellularLocation>
        <location evidence="1">Cell membrane</location>
        <topology evidence="1">Multi-pass membrane protein</topology>
    </subcellularLocation>
</comment>
<evidence type="ECO:0000313" key="21">
    <source>
        <dbReference type="Proteomes" id="UP000428260"/>
    </source>
</evidence>
<evidence type="ECO:0000256" key="4">
    <source>
        <dbReference type="ARBA" id="ARBA00022516"/>
    </source>
</evidence>
<dbReference type="RefSeq" id="WP_158870736.1">
    <property type="nucleotide sequence ID" value="NZ_CP046401.1"/>
</dbReference>
<dbReference type="PANTHER" id="PTHR34299">
    <property type="entry name" value="DIACYLGLYCEROL KINASE"/>
    <property type="match status" value="1"/>
</dbReference>
<sequence length="127" mass="14098">MKNHKKFSFPGRIQSFVYAFRGLKILAKEEHNFRIHLLATILVIVSGLFAQLSCFEWLALIFAIAFVIITEILNTAVENLADFVSPGQNEKIRKVKDIAAAAVLVAAIVAVTTGGFIFLPRFSLLFS</sequence>
<evidence type="ECO:0000256" key="12">
    <source>
        <dbReference type="ARBA" id="ARBA00023136"/>
    </source>
</evidence>
<evidence type="ECO:0000256" key="13">
    <source>
        <dbReference type="ARBA" id="ARBA00023209"/>
    </source>
</evidence>
<proteinExistence type="inferred from homology"/>
<feature type="binding site" evidence="18">
    <location>
        <position position="78"/>
    </location>
    <ligand>
        <name>a divalent metal cation</name>
        <dbReference type="ChEBI" id="CHEBI:60240"/>
    </ligand>
</feature>
<dbReference type="AlphaFoldDB" id="A0A6I6JX24"/>
<evidence type="ECO:0000256" key="1">
    <source>
        <dbReference type="ARBA" id="ARBA00004651"/>
    </source>
</evidence>
<protein>
    <submittedName>
        <fullName evidence="20">Diacylglycerol kinase</fullName>
    </submittedName>
</protein>
<feature type="binding site" evidence="17">
    <location>
        <begin position="96"/>
        <end position="97"/>
    </location>
    <ligand>
        <name>ATP</name>
        <dbReference type="ChEBI" id="CHEBI:30616"/>
    </ligand>
</feature>
<keyword evidence="4" id="KW-0444">Lipid biosynthesis</keyword>
<dbReference type="GO" id="GO:0046872">
    <property type="term" value="F:metal ion binding"/>
    <property type="evidence" value="ECO:0007669"/>
    <property type="project" value="UniProtKB-KW"/>
</dbReference>
<dbReference type="InterPro" id="IPR033717">
    <property type="entry name" value="UDPK"/>
</dbReference>
<evidence type="ECO:0000313" key="20">
    <source>
        <dbReference type="EMBL" id="QGY47151.1"/>
    </source>
</evidence>
<accession>A0A6I6JX24</accession>
<dbReference type="PANTHER" id="PTHR34299:SF1">
    <property type="entry name" value="DIACYLGLYCEROL KINASE"/>
    <property type="match status" value="1"/>
</dbReference>
<evidence type="ECO:0000256" key="19">
    <source>
        <dbReference type="SAM" id="Phobius"/>
    </source>
</evidence>
<dbReference type="InterPro" id="IPR000829">
    <property type="entry name" value="DAGK"/>
</dbReference>
<keyword evidence="13" id="KW-0594">Phospholipid biosynthesis</keyword>
<keyword evidence="11" id="KW-0443">Lipid metabolism</keyword>
<feature type="binding site" evidence="17">
    <location>
        <position position="18"/>
    </location>
    <ligand>
        <name>ATP</name>
        <dbReference type="ChEBI" id="CHEBI:30616"/>
    </ligand>
</feature>
<feature type="binding site" evidence="18">
    <location>
        <position position="30"/>
    </location>
    <ligand>
        <name>a divalent metal cation</name>
        <dbReference type="ChEBI" id="CHEBI:60240"/>
    </ligand>
</feature>
<keyword evidence="7 17" id="KW-0547">Nucleotide-binding</keyword>
<dbReference type="GO" id="GO:0005886">
    <property type="term" value="C:plasma membrane"/>
    <property type="evidence" value="ECO:0007669"/>
    <property type="project" value="UniProtKB-SubCell"/>
</dbReference>
<comment type="cofactor">
    <cofactor evidence="18">
        <name>Mg(2+)</name>
        <dbReference type="ChEBI" id="CHEBI:18420"/>
    </cofactor>
    <text evidence="18">Mn(2+), Zn(2+), Cd(2+) and Co(2+) support activity to lesser extents.</text>
</comment>
<feature type="transmembrane region" description="Helical" evidence="19">
    <location>
        <begin position="98"/>
        <end position="119"/>
    </location>
</feature>
<keyword evidence="6 19" id="KW-0812">Transmembrane</keyword>
<evidence type="ECO:0000256" key="15">
    <source>
        <dbReference type="PIRSR" id="PIRSR600829-1"/>
    </source>
</evidence>
<organism evidence="20 21">
    <name type="scientific">Maribellus comscasis</name>
    <dbReference type="NCBI Taxonomy" id="2681766"/>
    <lineage>
        <taxon>Bacteria</taxon>
        <taxon>Pseudomonadati</taxon>
        <taxon>Bacteroidota</taxon>
        <taxon>Bacteroidia</taxon>
        <taxon>Marinilabiliales</taxon>
        <taxon>Prolixibacteraceae</taxon>
        <taxon>Maribellus</taxon>
    </lineage>
</organism>
<dbReference type="EMBL" id="CP046401">
    <property type="protein sequence ID" value="QGY47151.1"/>
    <property type="molecule type" value="Genomic_DNA"/>
</dbReference>
<evidence type="ECO:0000256" key="8">
    <source>
        <dbReference type="ARBA" id="ARBA00022777"/>
    </source>
</evidence>
<evidence type="ECO:0000256" key="14">
    <source>
        <dbReference type="ARBA" id="ARBA00023264"/>
    </source>
</evidence>